<proteinExistence type="predicted"/>
<dbReference type="InterPro" id="IPR018490">
    <property type="entry name" value="cNMP-bd_dom_sf"/>
</dbReference>
<sequence length="196" mass="23062">MYSFTELWAMDLIQHIESKIKLNAGECAVINAAFKKEFYPKGTNLVQPDNRSPKIYFVEEGLIRLYYINRDGKDITHFFFGENNFTMSVENVYFNNPDPYGREVLEDSTLRIIHYKEFTDLFDKITAFRTFSFLVTIDMLKRFSDRLFSLQFQTAEQRYKIFTDNYPNILLRAPLGHIASYLGITQQTLSVIRGKK</sequence>
<gene>
    <name evidence="2" type="ORF">SNE25_11485</name>
</gene>
<feature type="domain" description="Cyclic nucleotide-binding" evidence="1">
    <location>
        <begin position="37"/>
        <end position="123"/>
    </location>
</feature>
<evidence type="ECO:0000313" key="2">
    <source>
        <dbReference type="EMBL" id="WPU96142.1"/>
    </source>
</evidence>
<evidence type="ECO:0000313" key="3">
    <source>
        <dbReference type="Proteomes" id="UP001324380"/>
    </source>
</evidence>
<keyword evidence="3" id="KW-1185">Reference proteome</keyword>
<dbReference type="SUPFAM" id="SSF51206">
    <property type="entry name" value="cAMP-binding domain-like"/>
    <property type="match status" value="1"/>
</dbReference>
<organism evidence="2 3">
    <name type="scientific">Mucilaginibacter sabulilitoris</name>
    <dbReference type="NCBI Taxonomy" id="1173583"/>
    <lineage>
        <taxon>Bacteria</taxon>
        <taxon>Pseudomonadati</taxon>
        <taxon>Bacteroidota</taxon>
        <taxon>Sphingobacteriia</taxon>
        <taxon>Sphingobacteriales</taxon>
        <taxon>Sphingobacteriaceae</taxon>
        <taxon>Mucilaginibacter</taxon>
    </lineage>
</organism>
<dbReference type="InterPro" id="IPR000595">
    <property type="entry name" value="cNMP-bd_dom"/>
</dbReference>
<name>A0ABZ0TUJ2_9SPHI</name>
<reference evidence="2 3" key="1">
    <citation type="submission" date="2023-11" db="EMBL/GenBank/DDBJ databases">
        <title>Analysis of the Genomes of Mucilaginibacter gossypii cycad 4 and M. sabulilitoris SNA2: microbes with the potential for plant growth promotion.</title>
        <authorList>
            <person name="Hirsch A.M."/>
            <person name="Humm E."/>
            <person name="Rubbi M."/>
            <person name="Del Vecchio G."/>
            <person name="Ha S.M."/>
            <person name="Pellegrini M."/>
            <person name="Gunsalus R.P."/>
        </authorList>
    </citation>
    <scope>NUCLEOTIDE SEQUENCE [LARGE SCALE GENOMIC DNA]</scope>
    <source>
        <strain evidence="2 3">SNA2</strain>
    </source>
</reference>
<dbReference type="Gene3D" id="2.60.120.10">
    <property type="entry name" value="Jelly Rolls"/>
    <property type="match status" value="1"/>
</dbReference>
<dbReference type="Proteomes" id="UP001324380">
    <property type="component" value="Chromosome"/>
</dbReference>
<dbReference type="EMBL" id="CP139558">
    <property type="protein sequence ID" value="WPU96142.1"/>
    <property type="molecule type" value="Genomic_DNA"/>
</dbReference>
<dbReference type="InterPro" id="IPR014710">
    <property type="entry name" value="RmlC-like_jellyroll"/>
</dbReference>
<dbReference type="RefSeq" id="WP_321565245.1">
    <property type="nucleotide sequence ID" value="NZ_CP139558.1"/>
</dbReference>
<evidence type="ECO:0000259" key="1">
    <source>
        <dbReference type="Pfam" id="PF00027"/>
    </source>
</evidence>
<dbReference type="CDD" id="cd00038">
    <property type="entry name" value="CAP_ED"/>
    <property type="match status" value="1"/>
</dbReference>
<protein>
    <submittedName>
        <fullName evidence="2">Crp/Fnr family transcriptional regulator</fullName>
    </submittedName>
</protein>
<dbReference type="Pfam" id="PF00027">
    <property type="entry name" value="cNMP_binding"/>
    <property type="match status" value="1"/>
</dbReference>
<accession>A0ABZ0TUJ2</accession>